<sequence>MQATENLVSAYQLGFGEGWLLSGSYTVTRGRSAEMLALAMYEAMLAEVRQHLSSPLVEEYSIEQLLIIASMIQAETQNVGEMRLISSVIHNRLANGEPLGIDATTRYELDDWVNPIPTSALESKTPYNTRRRVGLPPTGICSPSKEAVHAAFFPQQSEYFYYLHGLDKQIHFARTYEEHKENIKAFRQAP</sequence>
<dbReference type="PANTHER" id="PTHR30518:SF2">
    <property type="entry name" value="ENDOLYTIC MUREIN TRANSGLYCOSYLASE"/>
    <property type="match status" value="1"/>
</dbReference>
<keyword evidence="6" id="KW-0961">Cell wall biogenesis/degradation</keyword>
<evidence type="ECO:0000256" key="5">
    <source>
        <dbReference type="ARBA" id="ARBA00023239"/>
    </source>
</evidence>
<keyword evidence="5 7" id="KW-0456">Lyase</keyword>
<proteinExistence type="predicted"/>
<evidence type="ECO:0000256" key="1">
    <source>
        <dbReference type="ARBA" id="ARBA00022475"/>
    </source>
</evidence>
<evidence type="ECO:0000256" key="3">
    <source>
        <dbReference type="ARBA" id="ARBA00022989"/>
    </source>
</evidence>
<dbReference type="GO" id="GO:0016829">
    <property type="term" value="F:lyase activity"/>
    <property type="evidence" value="ECO:0007669"/>
    <property type="project" value="UniProtKB-KW"/>
</dbReference>
<dbReference type="Pfam" id="PF02618">
    <property type="entry name" value="YceG"/>
    <property type="match status" value="1"/>
</dbReference>
<name>A0A645B561_9ZZZZ</name>
<accession>A0A645B561</accession>
<protein>
    <submittedName>
        <fullName evidence="7">Endolytic murein transglycosylase</fullName>
        <ecNumber evidence="7">4.2.2.-</ecNumber>
    </submittedName>
</protein>
<dbReference type="GO" id="GO:0071555">
    <property type="term" value="P:cell wall organization"/>
    <property type="evidence" value="ECO:0007669"/>
    <property type="project" value="UniProtKB-KW"/>
</dbReference>
<evidence type="ECO:0000256" key="2">
    <source>
        <dbReference type="ARBA" id="ARBA00022692"/>
    </source>
</evidence>
<keyword evidence="2" id="KW-0812">Transmembrane</keyword>
<organism evidence="7">
    <name type="scientific">bioreactor metagenome</name>
    <dbReference type="NCBI Taxonomy" id="1076179"/>
    <lineage>
        <taxon>unclassified sequences</taxon>
        <taxon>metagenomes</taxon>
        <taxon>ecological metagenomes</taxon>
    </lineage>
</organism>
<gene>
    <name evidence="7" type="primary">mltG_26</name>
    <name evidence="7" type="ORF">SDC9_107421</name>
</gene>
<dbReference type="EC" id="4.2.2.-" evidence="7"/>
<keyword evidence="4" id="KW-0472">Membrane</keyword>
<keyword evidence="3" id="KW-1133">Transmembrane helix</keyword>
<evidence type="ECO:0000256" key="6">
    <source>
        <dbReference type="ARBA" id="ARBA00023316"/>
    </source>
</evidence>
<evidence type="ECO:0000313" key="7">
    <source>
        <dbReference type="EMBL" id="MPM60569.1"/>
    </source>
</evidence>
<comment type="caution">
    <text evidence="7">The sequence shown here is derived from an EMBL/GenBank/DDBJ whole genome shotgun (WGS) entry which is preliminary data.</text>
</comment>
<reference evidence="7" key="1">
    <citation type="submission" date="2019-08" db="EMBL/GenBank/DDBJ databases">
        <authorList>
            <person name="Kucharzyk K."/>
            <person name="Murdoch R.W."/>
            <person name="Higgins S."/>
            <person name="Loffler F."/>
        </authorList>
    </citation>
    <scope>NUCLEOTIDE SEQUENCE</scope>
</reference>
<dbReference type="InterPro" id="IPR003770">
    <property type="entry name" value="MLTG-like"/>
</dbReference>
<keyword evidence="1" id="KW-1003">Cell membrane</keyword>
<dbReference type="PANTHER" id="PTHR30518">
    <property type="entry name" value="ENDOLYTIC MUREIN TRANSGLYCOSYLASE"/>
    <property type="match status" value="1"/>
</dbReference>
<dbReference type="AlphaFoldDB" id="A0A645B561"/>
<dbReference type="EMBL" id="VSSQ01017867">
    <property type="protein sequence ID" value="MPM60569.1"/>
    <property type="molecule type" value="Genomic_DNA"/>
</dbReference>
<evidence type="ECO:0000256" key="4">
    <source>
        <dbReference type="ARBA" id="ARBA00023136"/>
    </source>
</evidence>